<dbReference type="RefSeq" id="WP_014260566.1">
    <property type="nucleotide sequence ID" value="NC_016629.1"/>
</dbReference>
<evidence type="ECO:0000313" key="1">
    <source>
        <dbReference type="EMBL" id="EGJ50871.1"/>
    </source>
</evidence>
<evidence type="ECO:0008006" key="3">
    <source>
        <dbReference type="Google" id="ProtNLM"/>
    </source>
</evidence>
<evidence type="ECO:0000313" key="2">
    <source>
        <dbReference type="Proteomes" id="UP000007844"/>
    </source>
</evidence>
<reference evidence="1 2" key="1">
    <citation type="journal article" date="2011" name="J. Bacteriol.">
        <title>Genome sequence of the mercury-methylating and pleomorphic Desulfovibrio africanus Strain Walvis Bay.</title>
        <authorList>
            <person name="Brown S.D."/>
            <person name="Wall J.D."/>
            <person name="Kucken A.M."/>
            <person name="Gilmour C.C."/>
            <person name="Podar M."/>
            <person name="Brandt C.C."/>
            <person name="Teshima H."/>
            <person name="Detter J.C."/>
            <person name="Han C.S."/>
            <person name="Land M.L."/>
            <person name="Lucas S."/>
            <person name="Han J."/>
            <person name="Pennacchio L."/>
            <person name="Nolan M."/>
            <person name="Pitluck S."/>
            <person name="Woyke T."/>
            <person name="Goodwin L."/>
            <person name="Palumbo A.V."/>
            <person name="Elias D.A."/>
        </authorList>
    </citation>
    <scope>NUCLEOTIDE SEQUENCE [LARGE SCALE GENOMIC DNA]</scope>
    <source>
        <strain evidence="1 2">Walvis Bay</strain>
    </source>
</reference>
<dbReference type="HOGENOM" id="CLU_3268952_0_0_7"/>
<dbReference type="AlphaFoldDB" id="F3YZR6"/>
<dbReference type="STRING" id="690850.Desaf_2549"/>
<gene>
    <name evidence="1" type="ORF">Desaf_2549</name>
</gene>
<dbReference type="Proteomes" id="UP000007844">
    <property type="component" value="Chromosome"/>
</dbReference>
<keyword evidence="2" id="KW-1185">Reference proteome</keyword>
<accession>F3YZR6</accession>
<dbReference type="KEGG" id="daf:Desaf_2549"/>
<dbReference type="InterPro" id="IPR038573">
    <property type="entry name" value="BrnT_sf"/>
</dbReference>
<dbReference type="Gene3D" id="3.10.450.530">
    <property type="entry name" value="Ribonuclease toxin, BrnT, of type II toxin-antitoxin system"/>
    <property type="match status" value="1"/>
</dbReference>
<proteinExistence type="predicted"/>
<protein>
    <recommendedName>
        <fullName evidence="3">BrnT family toxin</fullName>
    </recommendedName>
</protein>
<organism evidence="1 2">
    <name type="scientific">Desulfocurvibacter africanus subsp. africanus str. Walvis Bay</name>
    <dbReference type="NCBI Taxonomy" id="690850"/>
    <lineage>
        <taxon>Bacteria</taxon>
        <taxon>Pseudomonadati</taxon>
        <taxon>Thermodesulfobacteriota</taxon>
        <taxon>Desulfovibrionia</taxon>
        <taxon>Desulfovibrionales</taxon>
        <taxon>Desulfovibrionaceae</taxon>
        <taxon>Desulfocurvibacter</taxon>
    </lineage>
</organism>
<dbReference type="EMBL" id="CP003221">
    <property type="protein sequence ID" value="EGJ50871.1"/>
    <property type="molecule type" value="Genomic_DNA"/>
</dbReference>
<name>F3YZR6_DESAF</name>
<sequence>MRYEWDQNKRGNLEKHGIDFLDAIEVLEGSPLMREDDRSDY</sequence>